<evidence type="ECO:0000256" key="6">
    <source>
        <dbReference type="RuleBase" id="RU000667"/>
    </source>
</evidence>
<dbReference type="EMBL" id="CP001357">
    <property type="protein sequence ID" value="ACN82665.1"/>
    <property type="molecule type" value="Genomic_DNA"/>
</dbReference>
<keyword evidence="8" id="KW-1185">Reference proteome</keyword>
<dbReference type="STRING" id="565034.BHWA1_00164"/>
<evidence type="ECO:0000256" key="1">
    <source>
        <dbReference type="ARBA" id="ARBA00006640"/>
    </source>
</evidence>
<organism evidence="7 8">
    <name type="scientific">Brachyspira hyodysenteriae (strain ATCC 49526 / WA1)</name>
    <dbReference type="NCBI Taxonomy" id="565034"/>
    <lineage>
        <taxon>Bacteria</taxon>
        <taxon>Pseudomonadati</taxon>
        <taxon>Spirochaetota</taxon>
        <taxon>Spirochaetia</taxon>
        <taxon>Brachyspirales</taxon>
        <taxon>Brachyspiraceae</taxon>
        <taxon>Brachyspira</taxon>
    </lineage>
</organism>
<dbReference type="HAMAP" id="MF_00358">
    <property type="entry name" value="Ribosomal_bS21"/>
    <property type="match status" value="1"/>
</dbReference>
<dbReference type="KEGG" id="bhy:BHWA1_00164"/>
<dbReference type="GO" id="GO:1990904">
    <property type="term" value="C:ribonucleoprotein complex"/>
    <property type="evidence" value="ECO:0007669"/>
    <property type="project" value="UniProtKB-KW"/>
</dbReference>
<dbReference type="PRINTS" id="PR00976">
    <property type="entry name" value="RIBOSOMALS21"/>
</dbReference>
<evidence type="ECO:0000256" key="4">
    <source>
        <dbReference type="ARBA" id="ARBA00035135"/>
    </source>
</evidence>
<dbReference type="Gene3D" id="1.20.5.1150">
    <property type="entry name" value="Ribosomal protein S8"/>
    <property type="match status" value="1"/>
</dbReference>
<evidence type="ECO:0000256" key="5">
    <source>
        <dbReference type="HAMAP-Rule" id="MF_00358"/>
    </source>
</evidence>
<evidence type="ECO:0000256" key="2">
    <source>
        <dbReference type="ARBA" id="ARBA00022980"/>
    </source>
</evidence>
<proteinExistence type="inferred from homology"/>
<sequence>MSELVRVFANEGEPVESVIKRFRRACENEGILQDLKEKQFYKKPSLEKKLQREKALKRMKRKIKKERRLGLL</sequence>
<dbReference type="Proteomes" id="UP000001803">
    <property type="component" value="Chromosome"/>
</dbReference>
<dbReference type="PANTHER" id="PTHR21109:SF22">
    <property type="entry name" value="SMALL RIBOSOMAL SUBUNIT PROTEIN BS21"/>
    <property type="match status" value="1"/>
</dbReference>
<protein>
    <recommendedName>
        <fullName evidence="4 5">Small ribosomal subunit protein bS21</fullName>
    </recommendedName>
</protein>
<name>A0A3B6V8F0_BRAHW</name>
<reference evidence="7 8" key="1">
    <citation type="journal article" date="2009" name="PLoS ONE">
        <title>Genome sequence of the pathogenic intestinal spirochete Brachyspira hyodysenteriae reveals adaptations to its lifestyle in the porcine large intestine.</title>
        <authorList>
            <person name="Bellgard M.I."/>
            <person name="Wanchanthuek P."/>
            <person name="La T."/>
            <person name="Ryan K."/>
            <person name="Moolhuijzen P."/>
            <person name="Albertyn Z."/>
            <person name="Shaban B."/>
            <person name="Motro Y."/>
            <person name="Dunn D.S."/>
            <person name="Schibeci D."/>
            <person name="Hunter A."/>
            <person name="Barrero R."/>
            <person name="Phillips N.D."/>
            <person name="Hampson D.J."/>
        </authorList>
    </citation>
    <scope>NUCLEOTIDE SEQUENCE [LARGE SCALE GENOMIC DNA]</scope>
    <source>
        <strain evidence="8">ATCC 49526 / WA1</strain>
    </source>
</reference>
<keyword evidence="3 5" id="KW-0687">Ribonucleoprotein</keyword>
<keyword evidence="2 5" id="KW-0689">Ribosomal protein</keyword>
<dbReference type="AlphaFoldDB" id="A0A3B6V8F0"/>
<comment type="similarity">
    <text evidence="1 5 6">Belongs to the bacterial ribosomal protein bS21 family.</text>
</comment>
<gene>
    <name evidence="5" type="primary">rpsU</name>
    <name evidence="7" type="ordered locus">BHWA1_00164</name>
</gene>
<dbReference type="InterPro" id="IPR001911">
    <property type="entry name" value="Ribosomal_bS21"/>
</dbReference>
<dbReference type="InterPro" id="IPR038380">
    <property type="entry name" value="Ribosomal_bS21_sf"/>
</dbReference>
<dbReference type="PANTHER" id="PTHR21109">
    <property type="entry name" value="MITOCHONDRIAL 28S RIBOSOMAL PROTEIN S21"/>
    <property type="match status" value="1"/>
</dbReference>
<dbReference type="GO" id="GO:0003735">
    <property type="term" value="F:structural constituent of ribosome"/>
    <property type="evidence" value="ECO:0007669"/>
    <property type="project" value="InterPro"/>
</dbReference>
<evidence type="ECO:0000313" key="8">
    <source>
        <dbReference type="Proteomes" id="UP000001803"/>
    </source>
</evidence>
<dbReference type="Pfam" id="PF01165">
    <property type="entry name" value="Ribosomal_S21"/>
    <property type="match status" value="1"/>
</dbReference>
<dbReference type="NCBIfam" id="TIGR00030">
    <property type="entry name" value="S21p"/>
    <property type="match status" value="1"/>
</dbReference>
<dbReference type="RefSeq" id="WP_012669718.1">
    <property type="nucleotide sequence ID" value="NC_012225.1"/>
</dbReference>
<dbReference type="GeneID" id="44970260"/>
<dbReference type="GO" id="GO:0005840">
    <property type="term" value="C:ribosome"/>
    <property type="evidence" value="ECO:0007669"/>
    <property type="project" value="UniProtKB-KW"/>
</dbReference>
<evidence type="ECO:0000313" key="7">
    <source>
        <dbReference type="EMBL" id="ACN82665.1"/>
    </source>
</evidence>
<accession>A0A3B6V8F0</accession>
<evidence type="ECO:0000256" key="3">
    <source>
        <dbReference type="ARBA" id="ARBA00023274"/>
    </source>
</evidence>
<dbReference type="GO" id="GO:0006412">
    <property type="term" value="P:translation"/>
    <property type="evidence" value="ECO:0007669"/>
    <property type="project" value="UniProtKB-UniRule"/>
</dbReference>